<feature type="non-terminal residue" evidence="3">
    <location>
        <position position="213"/>
    </location>
</feature>
<comment type="caution">
    <text evidence="3">The sequence shown here is derived from an EMBL/GenBank/DDBJ whole genome shotgun (WGS) entry which is preliminary data.</text>
</comment>
<sequence>MALALRPRSLQYLDEDDDTGSEKYPRDDDRSTSTRGSIQFISVKRRVNPLAFESRERIRFRPTRKMTPIGIFFVWEQNFHFRHQSIEKSIFSFVTKIQIFSSKSITAYVDGIFSIMCGVTEHVLPPDDFYWFHNGSKIDFTSHRGGGISLENIQHRKSSSSLLKIVYSTFEDSGLYECQPVGGFEDAIVLRNFSVVHVEERPKPFLFFSNANV</sequence>
<gene>
    <name evidence="3" type="ORF">TCAL_15893</name>
</gene>
<protein>
    <recommendedName>
        <fullName evidence="2">Ig-like domain-containing protein</fullName>
    </recommendedName>
</protein>
<feature type="region of interest" description="Disordered" evidence="1">
    <location>
        <begin position="1"/>
        <end position="34"/>
    </location>
</feature>
<name>A0A553NPA2_TIGCA</name>
<dbReference type="CDD" id="cd00096">
    <property type="entry name" value="Ig"/>
    <property type="match status" value="1"/>
</dbReference>
<evidence type="ECO:0000313" key="4">
    <source>
        <dbReference type="Proteomes" id="UP000318571"/>
    </source>
</evidence>
<reference evidence="3 4" key="1">
    <citation type="journal article" date="2018" name="Nat. Ecol. Evol.">
        <title>Genomic signatures of mitonuclear coevolution across populations of Tigriopus californicus.</title>
        <authorList>
            <person name="Barreto F.S."/>
            <person name="Watson E.T."/>
            <person name="Lima T.G."/>
            <person name="Willett C.S."/>
            <person name="Edmands S."/>
            <person name="Li W."/>
            <person name="Burton R.S."/>
        </authorList>
    </citation>
    <scope>NUCLEOTIDE SEQUENCE [LARGE SCALE GENOMIC DNA]</scope>
    <source>
        <strain evidence="3 4">San Diego</strain>
    </source>
</reference>
<feature type="compositionally biased region" description="Basic and acidic residues" evidence="1">
    <location>
        <begin position="20"/>
        <end position="32"/>
    </location>
</feature>
<feature type="domain" description="Ig-like" evidence="2">
    <location>
        <begin position="62"/>
        <end position="179"/>
    </location>
</feature>
<proteinExistence type="predicted"/>
<dbReference type="InterPro" id="IPR003599">
    <property type="entry name" value="Ig_sub"/>
</dbReference>
<dbReference type="InterPro" id="IPR007110">
    <property type="entry name" value="Ig-like_dom"/>
</dbReference>
<dbReference type="AlphaFoldDB" id="A0A553NPA2"/>
<dbReference type="SUPFAM" id="SSF48726">
    <property type="entry name" value="Immunoglobulin"/>
    <property type="match status" value="1"/>
</dbReference>
<organism evidence="3 4">
    <name type="scientific">Tigriopus californicus</name>
    <name type="common">Marine copepod</name>
    <dbReference type="NCBI Taxonomy" id="6832"/>
    <lineage>
        <taxon>Eukaryota</taxon>
        <taxon>Metazoa</taxon>
        <taxon>Ecdysozoa</taxon>
        <taxon>Arthropoda</taxon>
        <taxon>Crustacea</taxon>
        <taxon>Multicrustacea</taxon>
        <taxon>Hexanauplia</taxon>
        <taxon>Copepoda</taxon>
        <taxon>Harpacticoida</taxon>
        <taxon>Harpacticidae</taxon>
        <taxon>Tigriopus</taxon>
    </lineage>
</organism>
<dbReference type="InterPro" id="IPR036179">
    <property type="entry name" value="Ig-like_dom_sf"/>
</dbReference>
<accession>A0A553NPA2</accession>
<evidence type="ECO:0000259" key="2">
    <source>
        <dbReference type="PROSITE" id="PS50835"/>
    </source>
</evidence>
<dbReference type="InterPro" id="IPR013783">
    <property type="entry name" value="Ig-like_fold"/>
</dbReference>
<evidence type="ECO:0000313" key="3">
    <source>
        <dbReference type="EMBL" id="TRY67268.1"/>
    </source>
</evidence>
<evidence type="ECO:0000256" key="1">
    <source>
        <dbReference type="SAM" id="MobiDB-lite"/>
    </source>
</evidence>
<dbReference type="Proteomes" id="UP000318571">
    <property type="component" value="Chromosome 4"/>
</dbReference>
<dbReference type="Gene3D" id="2.60.40.10">
    <property type="entry name" value="Immunoglobulins"/>
    <property type="match status" value="1"/>
</dbReference>
<dbReference type="PROSITE" id="PS50835">
    <property type="entry name" value="IG_LIKE"/>
    <property type="match status" value="1"/>
</dbReference>
<dbReference type="SMART" id="SM00409">
    <property type="entry name" value="IG"/>
    <property type="match status" value="1"/>
</dbReference>
<dbReference type="EMBL" id="VCGU01000011">
    <property type="protein sequence ID" value="TRY67268.1"/>
    <property type="molecule type" value="Genomic_DNA"/>
</dbReference>
<keyword evidence="4" id="KW-1185">Reference proteome</keyword>